<dbReference type="InterPro" id="IPR004837">
    <property type="entry name" value="NaCa_Exmemb"/>
</dbReference>
<dbReference type="RefSeq" id="WP_407329682.1">
    <property type="nucleotide sequence ID" value="NZ_CP136865.1"/>
</dbReference>
<evidence type="ECO:0000256" key="2">
    <source>
        <dbReference type="ARBA" id="ARBA00022692"/>
    </source>
</evidence>
<evidence type="ECO:0000313" key="8">
    <source>
        <dbReference type="Proteomes" id="UP001626549"/>
    </source>
</evidence>
<dbReference type="NCBIfam" id="TIGR00367">
    <property type="entry name" value="calcium/sodium antiporter"/>
    <property type="match status" value="1"/>
</dbReference>
<keyword evidence="4 5" id="KW-0472">Membrane</keyword>
<reference evidence="7 8" key="1">
    <citation type="submission" date="2023-10" db="EMBL/GenBank/DDBJ databases">
        <title>Two novel species belonging to the OM43/NOR5 clade.</title>
        <authorList>
            <person name="Park M."/>
        </authorList>
    </citation>
    <scope>NUCLEOTIDE SEQUENCE [LARGE SCALE GENOMIC DNA]</scope>
    <source>
        <strain evidence="7 8">IMCC45268</strain>
    </source>
</reference>
<dbReference type="InterPro" id="IPR044880">
    <property type="entry name" value="NCX_ion-bd_dom_sf"/>
</dbReference>
<feature type="domain" description="Sodium/calcium exchanger membrane region" evidence="6">
    <location>
        <begin position="173"/>
        <end position="323"/>
    </location>
</feature>
<feature type="transmembrane region" description="Helical" evidence="5">
    <location>
        <begin position="206"/>
        <end position="230"/>
    </location>
</feature>
<dbReference type="PANTHER" id="PTHR10846:SF8">
    <property type="entry name" value="INNER MEMBRANE PROTEIN YRBG"/>
    <property type="match status" value="1"/>
</dbReference>
<protein>
    <submittedName>
        <fullName evidence="7">Calcium/sodium antiporter</fullName>
    </submittedName>
</protein>
<dbReference type="Gene3D" id="1.20.1420.30">
    <property type="entry name" value="NCX, central ion-binding region"/>
    <property type="match status" value="2"/>
</dbReference>
<keyword evidence="2 5" id="KW-0812">Transmembrane</keyword>
<feature type="transmembrane region" description="Helical" evidence="5">
    <location>
        <begin position="242"/>
        <end position="261"/>
    </location>
</feature>
<dbReference type="PANTHER" id="PTHR10846">
    <property type="entry name" value="SODIUM/POTASSIUM/CALCIUM EXCHANGER"/>
    <property type="match status" value="1"/>
</dbReference>
<dbReference type="InterPro" id="IPR004481">
    <property type="entry name" value="K/Na/Ca-exchanger"/>
</dbReference>
<proteinExistence type="predicted"/>
<feature type="transmembrane region" description="Helical" evidence="5">
    <location>
        <begin position="78"/>
        <end position="96"/>
    </location>
</feature>
<evidence type="ECO:0000256" key="5">
    <source>
        <dbReference type="SAM" id="Phobius"/>
    </source>
</evidence>
<organism evidence="7 8">
    <name type="scientific">Congregibacter brevis</name>
    <dbReference type="NCBI Taxonomy" id="3081201"/>
    <lineage>
        <taxon>Bacteria</taxon>
        <taxon>Pseudomonadati</taxon>
        <taxon>Pseudomonadota</taxon>
        <taxon>Gammaproteobacteria</taxon>
        <taxon>Cellvibrionales</taxon>
        <taxon>Halieaceae</taxon>
        <taxon>Congregibacter</taxon>
    </lineage>
</organism>
<evidence type="ECO:0000259" key="6">
    <source>
        <dbReference type="Pfam" id="PF01699"/>
    </source>
</evidence>
<accession>A0ABZ0IIL5</accession>
<feature type="domain" description="Sodium/calcium exchanger membrane region" evidence="6">
    <location>
        <begin position="5"/>
        <end position="141"/>
    </location>
</feature>
<dbReference type="Pfam" id="PF01699">
    <property type="entry name" value="Na_Ca_ex"/>
    <property type="match status" value="2"/>
</dbReference>
<evidence type="ECO:0000256" key="3">
    <source>
        <dbReference type="ARBA" id="ARBA00022989"/>
    </source>
</evidence>
<evidence type="ECO:0000256" key="1">
    <source>
        <dbReference type="ARBA" id="ARBA00004141"/>
    </source>
</evidence>
<dbReference type="EMBL" id="CP136865">
    <property type="protein sequence ID" value="WOJ98344.1"/>
    <property type="molecule type" value="Genomic_DNA"/>
</dbReference>
<sequence length="326" mass="33612">MLIPLLTVLAAFAVLMWSADIFVAGAASIAGNLGMSPVVVGLTIVSLGTSAPEILVSVTAALAGSGGLAIGNAVGSNIANIGLVLGITVLVVPIQVHPGCMRSELPTLLVVTAGTGLLLLDVELERSDAILMLTALVLILAQMIRSQIRDPEVAEDAAAEDEDLPHLSPVRAWSAFAVGLILLVGSSKALVWGASVIAMKFGVPELIIGLTIVAVGTSLPELAATLASALRGHAEIAIGNIVGSNLFNLLAVMAMPGLLAPEQLPYNFLFRDYGAMCIATILMAAAAYLGLRHRSAKPGHSYLGRGVGTLFCLGYGLYYYGLYVSL</sequence>
<gene>
    <name evidence="7" type="ORF">R0137_07180</name>
</gene>
<dbReference type="Proteomes" id="UP001626549">
    <property type="component" value="Chromosome"/>
</dbReference>
<name>A0ABZ0IIL5_9GAMM</name>
<feature type="transmembrane region" description="Helical" evidence="5">
    <location>
        <begin position="273"/>
        <end position="291"/>
    </location>
</feature>
<evidence type="ECO:0000256" key="4">
    <source>
        <dbReference type="ARBA" id="ARBA00023136"/>
    </source>
</evidence>
<feature type="transmembrane region" description="Helical" evidence="5">
    <location>
        <begin position="303"/>
        <end position="321"/>
    </location>
</feature>
<keyword evidence="3 5" id="KW-1133">Transmembrane helix</keyword>
<feature type="transmembrane region" description="Helical" evidence="5">
    <location>
        <begin position="172"/>
        <end position="194"/>
    </location>
</feature>
<evidence type="ECO:0000313" key="7">
    <source>
        <dbReference type="EMBL" id="WOJ98344.1"/>
    </source>
</evidence>
<comment type="subcellular location">
    <subcellularLocation>
        <location evidence="1">Membrane</location>
        <topology evidence="1">Multi-pass membrane protein</topology>
    </subcellularLocation>
</comment>
<keyword evidence="8" id="KW-1185">Reference proteome</keyword>